<feature type="transmembrane region" description="Helical" evidence="13">
    <location>
        <begin position="71"/>
        <end position="95"/>
    </location>
</feature>
<evidence type="ECO:0000256" key="6">
    <source>
        <dbReference type="ARBA" id="ARBA00022989"/>
    </source>
</evidence>
<feature type="transmembrane region" description="Helical" evidence="13">
    <location>
        <begin position="205"/>
        <end position="228"/>
    </location>
</feature>
<evidence type="ECO:0000256" key="10">
    <source>
        <dbReference type="ARBA" id="ARBA00054632"/>
    </source>
</evidence>
<sequence length="531" mass="57862">LLGSFTSVSKFLFVVSKKSKSATMVSDSKTTADGKRSEVTNGSAKDLEQMKTFAGEGKAPSGFGARHVQTLLLFFALTVAYALRVNLSVAIVAMVDRKAANKDYEEFDWDEETKSVILSSFFWGYVVTQIPAGQLAQRYGPKILLLFSIGVCSLLAVLTPFCAHAGGAKAVIGLRIVQGLSQGFIFPSTHTMLSRWAPASERGRLGTLSYAGAQFGTVIMLAVSGVLASSSMGWPSIFYISGAVGMLWSVAWFFYGSNSPADYRGIAPEEREFIESSFGPQDHSRRIVTPWVAILTSAPMIALTVAHCCHNWGFWTLLTEMPTFMKEVLEMDIKKNALLSSLPYLVMWMLSFVFSPLSDFLINRQYLSRVASRKLFNTIGLWVPMVALLGLAFVPKGSSDLAIVLLTLAVGINSATYLGFQVNHIDLAPNHAGTMMGITNCAANIMSIIAPLIVGQVISDATDPIQWRRVFYIAAGVYFFGNLTFIIFGKADIQPWNESESPIPRTVSNANETQSARNAHNTDGNNANHSD</sequence>
<dbReference type="AlphaFoldDB" id="A0A8W7Q1K3"/>
<evidence type="ECO:0000256" key="2">
    <source>
        <dbReference type="ARBA" id="ARBA00008586"/>
    </source>
</evidence>
<dbReference type="GO" id="GO:0015293">
    <property type="term" value="F:symporter activity"/>
    <property type="evidence" value="ECO:0007669"/>
    <property type="project" value="UniProtKB-KW"/>
</dbReference>
<protein>
    <recommendedName>
        <fullName evidence="11">Putative inorganic phosphate cotransporter</fullName>
    </recommendedName>
</protein>
<evidence type="ECO:0000256" key="5">
    <source>
        <dbReference type="ARBA" id="ARBA00022847"/>
    </source>
</evidence>
<reference evidence="15" key="1">
    <citation type="submission" date="2022-08" db="UniProtKB">
        <authorList>
            <consortium name="EnsemblMetazoa"/>
        </authorList>
    </citation>
    <scope>IDENTIFICATION</scope>
</reference>
<evidence type="ECO:0000256" key="7">
    <source>
        <dbReference type="ARBA" id="ARBA00023053"/>
    </source>
</evidence>
<dbReference type="CDD" id="cd17318">
    <property type="entry name" value="MFS_SLC17"/>
    <property type="match status" value="1"/>
</dbReference>
<evidence type="ECO:0000256" key="11">
    <source>
        <dbReference type="ARBA" id="ARBA00068450"/>
    </source>
</evidence>
<dbReference type="PROSITE" id="PS50850">
    <property type="entry name" value="MFS"/>
    <property type="match status" value="1"/>
</dbReference>
<keyword evidence="9" id="KW-0739">Sodium transport</keyword>
<keyword evidence="5" id="KW-0769">Symport</keyword>
<dbReference type="Pfam" id="PF07690">
    <property type="entry name" value="MFS_1"/>
    <property type="match status" value="1"/>
</dbReference>
<keyword evidence="7" id="KW-0915">Sodium</keyword>
<accession>A0A8W7Q1K3</accession>
<feature type="transmembrane region" description="Helical" evidence="13">
    <location>
        <begin position="234"/>
        <end position="255"/>
    </location>
</feature>
<dbReference type="InterPro" id="IPR020846">
    <property type="entry name" value="MFS_dom"/>
</dbReference>
<proteinExistence type="inferred from homology"/>
<dbReference type="GO" id="GO:0006820">
    <property type="term" value="P:monoatomic anion transport"/>
    <property type="evidence" value="ECO:0007669"/>
    <property type="project" value="TreeGrafter"/>
</dbReference>
<dbReference type="InterPro" id="IPR036259">
    <property type="entry name" value="MFS_trans_sf"/>
</dbReference>
<dbReference type="PANTHER" id="PTHR11662">
    <property type="entry name" value="SOLUTE CARRIER FAMILY 17"/>
    <property type="match status" value="1"/>
</dbReference>
<evidence type="ECO:0000256" key="3">
    <source>
        <dbReference type="ARBA" id="ARBA00022448"/>
    </source>
</evidence>
<feature type="domain" description="Major facilitator superfamily (MFS) profile" evidence="14">
    <location>
        <begin position="72"/>
        <end position="493"/>
    </location>
</feature>
<name>A0A8W7Q1K3_ANOCL</name>
<evidence type="ECO:0000313" key="15">
    <source>
        <dbReference type="EnsemblMetazoa" id="ACOM040640-PA.1"/>
    </source>
</evidence>
<dbReference type="SUPFAM" id="SSF103473">
    <property type="entry name" value="MFS general substrate transporter"/>
    <property type="match status" value="1"/>
</dbReference>
<comment type="subcellular location">
    <subcellularLocation>
        <location evidence="1">Membrane</location>
        <topology evidence="1">Multi-pass membrane protein</topology>
    </subcellularLocation>
</comment>
<dbReference type="Gene3D" id="1.20.1250.20">
    <property type="entry name" value="MFS general substrate transporter like domains"/>
    <property type="match status" value="2"/>
</dbReference>
<keyword evidence="4 13" id="KW-0812">Transmembrane</keyword>
<feature type="transmembrane region" description="Helical" evidence="13">
    <location>
        <begin position="401"/>
        <end position="420"/>
    </location>
</feature>
<feature type="transmembrane region" description="Helical" evidence="13">
    <location>
        <begin position="337"/>
        <end position="354"/>
    </location>
</feature>
<evidence type="ECO:0000256" key="13">
    <source>
        <dbReference type="SAM" id="Phobius"/>
    </source>
</evidence>
<feature type="transmembrane region" description="Helical" evidence="13">
    <location>
        <begin position="441"/>
        <end position="458"/>
    </location>
</feature>
<feature type="transmembrane region" description="Helical" evidence="13">
    <location>
        <begin position="115"/>
        <end position="132"/>
    </location>
</feature>
<evidence type="ECO:0000256" key="8">
    <source>
        <dbReference type="ARBA" id="ARBA00023136"/>
    </source>
</evidence>
<dbReference type="Proteomes" id="UP000075882">
    <property type="component" value="Unassembled WGS sequence"/>
</dbReference>
<keyword evidence="3" id="KW-0813">Transport</keyword>
<feature type="region of interest" description="Disordered" evidence="12">
    <location>
        <begin position="499"/>
        <end position="531"/>
    </location>
</feature>
<evidence type="ECO:0000256" key="4">
    <source>
        <dbReference type="ARBA" id="ARBA00022692"/>
    </source>
</evidence>
<keyword evidence="6 13" id="KW-1133">Transmembrane helix</keyword>
<dbReference type="EnsemblMetazoa" id="ACOM040640-RA">
    <property type="protein sequence ID" value="ACOM040640-PA.1"/>
    <property type="gene ID" value="ACOM040640"/>
</dbReference>
<evidence type="ECO:0000256" key="1">
    <source>
        <dbReference type="ARBA" id="ARBA00004141"/>
    </source>
</evidence>
<evidence type="ECO:0000256" key="12">
    <source>
        <dbReference type="SAM" id="MobiDB-lite"/>
    </source>
</evidence>
<keyword evidence="9" id="KW-0406">Ion transport</keyword>
<dbReference type="InterPro" id="IPR011701">
    <property type="entry name" value="MFS"/>
</dbReference>
<dbReference type="InterPro" id="IPR050382">
    <property type="entry name" value="MFS_Na/Anion_cotransporter"/>
</dbReference>
<dbReference type="VEuPathDB" id="VectorBase:ACON2_043256"/>
<feature type="transmembrane region" description="Helical" evidence="13">
    <location>
        <begin position="144"/>
        <end position="166"/>
    </location>
</feature>
<comment type="similarity">
    <text evidence="2">Belongs to the major facilitator superfamily. Sodium/anion cotransporter family.</text>
</comment>
<dbReference type="FunFam" id="1.20.1250.20:FF:000144">
    <property type="entry name" value="Picot, isoform B"/>
    <property type="match status" value="1"/>
</dbReference>
<dbReference type="FunFam" id="1.20.1250.20:FF:000003">
    <property type="entry name" value="Solute carrier family 17 member 3"/>
    <property type="match status" value="1"/>
</dbReference>
<evidence type="ECO:0000256" key="9">
    <source>
        <dbReference type="ARBA" id="ARBA00023201"/>
    </source>
</evidence>
<feature type="transmembrane region" description="Helical" evidence="13">
    <location>
        <begin position="375"/>
        <end position="395"/>
    </location>
</feature>
<dbReference type="GO" id="GO:0006814">
    <property type="term" value="P:sodium ion transport"/>
    <property type="evidence" value="ECO:0007669"/>
    <property type="project" value="UniProtKB-KW"/>
</dbReference>
<dbReference type="PANTHER" id="PTHR11662:SF280">
    <property type="entry name" value="FI21844P1-RELATED"/>
    <property type="match status" value="1"/>
</dbReference>
<dbReference type="GO" id="GO:0016020">
    <property type="term" value="C:membrane"/>
    <property type="evidence" value="ECO:0007669"/>
    <property type="project" value="UniProtKB-SubCell"/>
</dbReference>
<evidence type="ECO:0000259" key="14">
    <source>
        <dbReference type="PROSITE" id="PS50850"/>
    </source>
</evidence>
<feature type="transmembrane region" description="Helical" evidence="13">
    <location>
        <begin position="470"/>
        <end position="489"/>
    </location>
</feature>
<comment type="function">
    <text evidence="10">May be an inorganic phosphate cotransporter.</text>
</comment>
<keyword evidence="8 13" id="KW-0472">Membrane</keyword>
<organism evidence="15">
    <name type="scientific">Anopheles coluzzii</name>
    <name type="common">African malaria mosquito</name>
    <dbReference type="NCBI Taxonomy" id="1518534"/>
    <lineage>
        <taxon>Eukaryota</taxon>
        <taxon>Metazoa</taxon>
        <taxon>Ecdysozoa</taxon>
        <taxon>Arthropoda</taxon>
        <taxon>Hexapoda</taxon>
        <taxon>Insecta</taxon>
        <taxon>Pterygota</taxon>
        <taxon>Neoptera</taxon>
        <taxon>Endopterygota</taxon>
        <taxon>Diptera</taxon>
        <taxon>Nematocera</taxon>
        <taxon>Culicoidea</taxon>
        <taxon>Culicidae</taxon>
        <taxon>Anophelinae</taxon>
        <taxon>Anopheles</taxon>
    </lineage>
</organism>